<evidence type="ECO:0000313" key="2">
    <source>
        <dbReference type="Proteomes" id="UP000189935"/>
    </source>
</evidence>
<proteinExistence type="predicted"/>
<dbReference type="AlphaFoldDB" id="A0A1M6K9U2"/>
<dbReference type="InterPro" id="IPR011749">
    <property type="entry name" value="CHP02243"/>
</dbReference>
<protein>
    <submittedName>
        <fullName evidence="1">Putative baseplate assembly protein</fullName>
    </submittedName>
</protein>
<reference evidence="1 2" key="1">
    <citation type="submission" date="2016-11" db="EMBL/GenBank/DDBJ databases">
        <authorList>
            <person name="Jaros S."/>
            <person name="Januszkiewicz K."/>
            <person name="Wedrychowicz H."/>
        </authorList>
    </citation>
    <scope>NUCLEOTIDE SEQUENCE [LARGE SCALE GENOMIC DNA]</scope>
    <source>
        <strain evidence="1 2">GAS499</strain>
    </source>
</reference>
<dbReference type="OrthoDB" id="266253at2"/>
<dbReference type="NCBIfam" id="TIGR02243">
    <property type="entry name" value="putative baseplate assembly protein"/>
    <property type="match status" value="1"/>
</dbReference>
<sequence length="1059" mass="112316">MTAPCSSCAAEQSASPLSMTNRPGLSTLSYRVGNYATFFDMMKGQLSQSSLAGLRTRETSDPAIALLDAWAIVADVLTFYQERIANEGYLRTAVERRSVLELANLVGSSLRPGVSASVNIAYTLEQNSVATIPVGSRVQSLPAQDQLPQSFEISDDLPARGAWSNLAPRLTRPQILTPNTSTVYVAGLTANLKPNDPLLFVASPPALQRVAAVEVQTPQGRTKVDIQQTVPTPVAAPVAPAALTTSLVDLIKPLTKAPAGFPANAVELARNMSRTFDQHSAVVPAALRTLNPAMRAGFFTALKNEAVTPPVSSGVHAFRVKAAPFGHNAPLKPVTDEKGVVIDTEEWPLVGGTSIKIVLSAPSESWRDRDDPALAHIEALFSDYAHPLAFVQIEQGSEKASQSFLIDGQTPPAIGRWHVDASFAGSPKVITLNFTDLGWSCTITFERGNSLIEVSGGGDDIKVPVGRTATSSSSSTGRRLRISTANGIAIEHEAAIAPDPLNVVDLDSVYDQIVPQSWVVIDFANAPQPPRLITRVRDVQKVSVTNYGMSGRVTRLTLEDNWLAATDLMLSAVRPATILAQSELLDLAEEPIDSAIGGSEIELGDLYGDLPSGRWLIVGGERTDIPNTTGVNGAELVLLAAVEQKTQLADPPNVGKRQGERLHTFLELAAPLSYSYKRDTVTVYGNVVSATHGETRIEILGSGNGQPMQQFTLRQGPLTHVKAANPSGTQSTLEVRVNDIPWTEVAALTKEGPFDRCYVTRTDDADKTTIIFGDGVNGMCVPTGKENVKAIYRTGLGSAGNVPTGAISQLATRPFGVKAVQSPLPATGGVDRDGRDQGKANVSLLAATMDRLVSVQDYADFARTFGGVAKAIAALLSDGHRELVHVTVAPADPNQGNSDQYQNLQQALLDAGDPGLPVQVDACELVLLIIAANVGLTGDRQWAEVEADIRSALLGAFGYDRRDLGQDIALSEVIGAIQLVAGVAYVDVTTFDSISTSDTKFDDSLKAKLAAISSDAGPAPLIKVKGASIDPVELTVRSAQIAFLSADLPDTLILTRIAT</sequence>
<dbReference type="Proteomes" id="UP000189935">
    <property type="component" value="Chromosome I"/>
</dbReference>
<organism evidence="1 2">
    <name type="scientific">Bradyrhizobium lablabi</name>
    <dbReference type="NCBI Taxonomy" id="722472"/>
    <lineage>
        <taxon>Bacteria</taxon>
        <taxon>Pseudomonadati</taxon>
        <taxon>Pseudomonadota</taxon>
        <taxon>Alphaproteobacteria</taxon>
        <taxon>Hyphomicrobiales</taxon>
        <taxon>Nitrobacteraceae</taxon>
        <taxon>Bradyrhizobium</taxon>
    </lineage>
</organism>
<gene>
    <name evidence="1" type="ORF">SAMN05444159_0911</name>
</gene>
<evidence type="ECO:0000313" key="1">
    <source>
        <dbReference type="EMBL" id="SHJ55693.1"/>
    </source>
</evidence>
<dbReference type="EMBL" id="LT670844">
    <property type="protein sequence ID" value="SHJ55693.1"/>
    <property type="molecule type" value="Genomic_DNA"/>
</dbReference>
<accession>A0A1M6K9U2</accession>
<name>A0A1M6K9U2_9BRAD</name>